<feature type="chain" id="PRO_5013028237" evidence="1">
    <location>
        <begin position="18"/>
        <end position="179"/>
    </location>
</feature>
<protein>
    <submittedName>
        <fullName evidence="2">Uncharacterized protein</fullName>
    </submittedName>
</protein>
<keyword evidence="3" id="KW-1185">Reference proteome</keyword>
<dbReference type="OrthoDB" id="10451244at2759"/>
<name>A0A1Y2F2X9_PROLT</name>
<organism evidence="2 3">
    <name type="scientific">Protomyces lactucae-debilis</name>
    <dbReference type="NCBI Taxonomy" id="2754530"/>
    <lineage>
        <taxon>Eukaryota</taxon>
        <taxon>Fungi</taxon>
        <taxon>Dikarya</taxon>
        <taxon>Ascomycota</taxon>
        <taxon>Taphrinomycotina</taxon>
        <taxon>Taphrinomycetes</taxon>
        <taxon>Taphrinales</taxon>
        <taxon>Protomycetaceae</taxon>
        <taxon>Protomyces</taxon>
    </lineage>
</organism>
<reference evidence="2 3" key="1">
    <citation type="submission" date="2016-07" db="EMBL/GenBank/DDBJ databases">
        <title>Pervasive Adenine N6-methylation of Active Genes in Fungi.</title>
        <authorList>
            <consortium name="DOE Joint Genome Institute"/>
            <person name="Mondo S.J."/>
            <person name="Dannebaum R.O."/>
            <person name="Kuo R.C."/>
            <person name="Labutti K."/>
            <person name="Haridas S."/>
            <person name="Kuo A."/>
            <person name="Salamov A."/>
            <person name="Ahrendt S.R."/>
            <person name="Lipzen A."/>
            <person name="Sullivan W."/>
            <person name="Andreopoulos W.B."/>
            <person name="Clum A."/>
            <person name="Lindquist E."/>
            <person name="Daum C."/>
            <person name="Ramamoorthy G.K."/>
            <person name="Gryganskyi A."/>
            <person name="Culley D."/>
            <person name="Magnuson J.K."/>
            <person name="James T.Y."/>
            <person name="O'Malley M.A."/>
            <person name="Stajich J.E."/>
            <person name="Spatafora J.W."/>
            <person name="Visel A."/>
            <person name="Grigoriev I.V."/>
        </authorList>
    </citation>
    <scope>NUCLEOTIDE SEQUENCE [LARGE SCALE GENOMIC DNA]</scope>
    <source>
        <strain evidence="2 3">12-1054</strain>
    </source>
</reference>
<proteinExistence type="predicted"/>
<evidence type="ECO:0000256" key="1">
    <source>
        <dbReference type="SAM" id="SignalP"/>
    </source>
</evidence>
<dbReference type="Proteomes" id="UP000193685">
    <property type="component" value="Unassembled WGS sequence"/>
</dbReference>
<keyword evidence="1" id="KW-0732">Signal</keyword>
<accession>A0A1Y2F2X9</accession>
<gene>
    <name evidence="2" type="ORF">BCR37DRAFT_394726</name>
</gene>
<dbReference type="RefSeq" id="XP_040723340.1">
    <property type="nucleotide sequence ID" value="XM_040871516.1"/>
</dbReference>
<comment type="caution">
    <text evidence="2">The sequence shown here is derived from an EMBL/GenBank/DDBJ whole genome shotgun (WGS) entry which is preliminary data.</text>
</comment>
<feature type="signal peptide" evidence="1">
    <location>
        <begin position="1"/>
        <end position="17"/>
    </location>
</feature>
<dbReference type="EMBL" id="MCFI01000018">
    <property type="protein sequence ID" value="ORY78229.1"/>
    <property type="molecule type" value="Genomic_DNA"/>
</dbReference>
<evidence type="ECO:0000313" key="3">
    <source>
        <dbReference type="Proteomes" id="UP000193685"/>
    </source>
</evidence>
<evidence type="ECO:0000313" key="2">
    <source>
        <dbReference type="EMBL" id="ORY78229.1"/>
    </source>
</evidence>
<dbReference type="GeneID" id="63788115"/>
<dbReference type="AlphaFoldDB" id="A0A1Y2F2X9"/>
<sequence>MQFSFALIATLASIISANPLERRDTDPNGSYPVCTTTSTAKRGPFYLKCGPTGGYVQQVEDGQAFCGPDNGLGPTCESDAKPFFYLTCNGLLRDSNGRIFEVANGQLQANYGGGSYFTFGLCQAPSAQMNQLTVNGINTIYICKANPQGTSYRIYTGSQVPASNNANCNAINLIAEFLQ</sequence>